<dbReference type="Proteomes" id="UP000670947">
    <property type="component" value="Unassembled WGS sequence"/>
</dbReference>
<name>A0ABS3W8V3_9BACL</name>
<keyword evidence="2" id="KW-1185">Reference proteome</keyword>
<dbReference type="InterPro" id="IPR024747">
    <property type="entry name" value="Pyridox_Oxase-rel"/>
</dbReference>
<dbReference type="PANTHER" id="PTHR34071">
    <property type="entry name" value="5-NITROIMIDAZOLE ANTIBIOTICS RESISTANCE PROTEIN, NIMA-FAMILY-RELATED PROTEIN-RELATED"/>
    <property type="match status" value="1"/>
</dbReference>
<organism evidence="1 2">
    <name type="scientific">Paenibacillus artemisiicola</name>
    <dbReference type="NCBI Taxonomy" id="1172618"/>
    <lineage>
        <taxon>Bacteria</taxon>
        <taxon>Bacillati</taxon>
        <taxon>Bacillota</taxon>
        <taxon>Bacilli</taxon>
        <taxon>Bacillales</taxon>
        <taxon>Paenibacillaceae</taxon>
        <taxon>Paenibacillus</taxon>
    </lineage>
</organism>
<gene>
    <name evidence="1" type="ORF">I8J29_11070</name>
</gene>
<dbReference type="PANTHER" id="PTHR34071:SF2">
    <property type="entry name" value="FLAVIN-NUCLEOTIDE-BINDING PROTEIN"/>
    <property type="match status" value="1"/>
</dbReference>
<dbReference type="EMBL" id="JAGGDJ010000005">
    <property type="protein sequence ID" value="MBO7744741.1"/>
    <property type="molecule type" value="Genomic_DNA"/>
</dbReference>
<proteinExistence type="predicted"/>
<comment type="caution">
    <text evidence="1">The sequence shown here is derived from an EMBL/GenBank/DDBJ whole genome shotgun (WGS) entry which is preliminary data.</text>
</comment>
<evidence type="ECO:0000313" key="1">
    <source>
        <dbReference type="EMBL" id="MBO7744741.1"/>
    </source>
</evidence>
<protein>
    <submittedName>
        <fullName evidence="1">Pyridoxamine 5'-phosphate oxidase family protein</fullName>
    </submittedName>
</protein>
<accession>A0ABS3W8V3</accession>
<reference evidence="1 2" key="1">
    <citation type="submission" date="2021-03" db="EMBL/GenBank/DDBJ databases">
        <title>Paenibacillus artemisicola MWE-103 whole genome sequence.</title>
        <authorList>
            <person name="Ham Y.J."/>
        </authorList>
    </citation>
    <scope>NUCLEOTIDE SEQUENCE [LARGE SCALE GENOMIC DNA]</scope>
    <source>
        <strain evidence="1 2">MWE-103</strain>
    </source>
</reference>
<dbReference type="Pfam" id="PF12900">
    <property type="entry name" value="Pyridox_ox_2"/>
    <property type="match status" value="1"/>
</dbReference>
<dbReference type="Gene3D" id="2.30.110.10">
    <property type="entry name" value="Electron Transport, Fmn-binding Protein, Chain A"/>
    <property type="match status" value="1"/>
</dbReference>
<dbReference type="SUPFAM" id="SSF50475">
    <property type="entry name" value="FMN-binding split barrel"/>
    <property type="match status" value="1"/>
</dbReference>
<dbReference type="RefSeq" id="WP_208847672.1">
    <property type="nucleotide sequence ID" value="NZ_JAGGDJ010000005.1"/>
</dbReference>
<evidence type="ECO:0000313" key="2">
    <source>
        <dbReference type="Proteomes" id="UP000670947"/>
    </source>
</evidence>
<sequence>MRRTEFEIKDDEREEIERFLAEMSFGFLGTAGPDGAPSMTPLNFVYDGGKLYFHGSRIGEKMARLQADPRVTFMVAKEYAIIPSYFTDPLMACPATAYFKSVRIDGRAAVVQDPAEKAAALEAFMRKIQPEGGYKTIDASDPDYVPRLKGVAVVRIDPDRVTGKFKFGQNLKEPVREAVTDRLTARGLPLDAETAALMERYCPHAKGTLGD</sequence>
<dbReference type="InterPro" id="IPR012349">
    <property type="entry name" value="Split_barrel_FMN-bd"/>
</dbReference>